<evidence type="ECO:0000256" key="1">
    <source>
        <dbReference type="ARBA" id="ARBA00004141"/>
    </source>
</evidence>
<dbReference type="AlphaFoldDB" id="A0A813K6Q9"/>
<keyword evidence="2 5" id="KW-0812">Transmembrane</keyword>
<sequence length="547" mass="58959">MVLAAGAASSAIFVVLNCAMNIYMKWLFSPSGGNFALPWTMLAIQQLEAYLVLQPWLAWRDSTGRFGWGVGKPRKLAHRTGSVAIAAQDHQAERMPEVQEGEEDEDGLGVVELCQVLSVTGFFCLNVGLNSLSLVRISITLNQTVRAFLPVGVLLCATCIERRTYPRHSYITTLMLVLGIALTCWGSPNFEPVGFTLALASTFVAAIGSSLNGRLLCSPAFRRNGTQKIMQLMMLQSVPAFVFFAFVAALTEGDSILRLLQVSDEGEMPQRSWLVILGLVSISSALALVANLARCFLVAATSALMETFAGNAKVAALCVIDNRVFGTALKGFNYAGLVLTFLAFSVHVLMQYASPSVPKVASSEGAIDEKPYRSTSSLDGGSRAEDVKLPIEAVRDGAGRFGSAPPLSLLLSGAETGLAAEHLALQLGRQPSIRRTRTQRHQNQFEALIEEPDDTEATNLSLRPRSNTWTAGEDSPSVGSRAWLGGKLGVDLNPILEAPGWLSWEVSSGGGSTPRSSVAAETGRSRFWSSDEVPEQVSRNRYFSDVF</sequence>
<dbReference type="InterPro" id="IPR050186">
    <property type="entry name" value="TPT_transporter"/>
</dbReference>
<evidence type="ECO:0000256" key="3">
    <source>
        <dbReference type="ARBA" id="ARBA00022989"/>
    </source>
</evidence>
<name>A0A813K6Q9_POLGL</name>
<dbReference type="PANTHER" id="PTHR11132">
    <property type="entry name" value="SOLUTE CARRIER FAMILY 35"/>
    <property type="match status" value="1"/>
</dbReference>
<accession>A0A813K6Q9</accession>
<feature type="transmembrane region" description="Helical" evidence="5">
    <location>
        <begin position="170"/>
        <end position="188"/>
    </location>
</feature>
<protein>
    <recommendedName>
        <fullName evidence="8">Sugar phosphate transporter domain-containing protein</fullName>
    </recommendedName>
</protein>
<feature type="transmembrane region" description="Helical" evidence="5">
    <location>
        <begin position="229"/>
        <end position="251"/>
    </location>
</feature>
<evidence type="ECO:0000256" key="2">
    <source>
        <dbReference type="ARBA" id="ARBA00022692"/>
    </source>
</evidence>
<feature type="transmembrane region" description="Helical" evidence="5">
    <location>
        <begin position="271"/>
        <end position="293"/>
    </location>
</feature>
<evidence type="ECO:0000256" key="5">
    <source>
        <dbReference type="SAM" id="Phobius"/>
    </source>
</evidence>
<feature type="transmembrane region" description="Helical" evidence="5">
    <location>
        <begin position="332"/>
        <end position="353"/>
    </location>
</feature>
<evidence type="ECO:0000313" key="7">
    <source>
        <dbReference type="Proteomes" id="UP000626109"/>
    </source>
</evidence>
<dbReference type="Proteomes" id="UP000626109">
    <property type="component" value="Unassembled WGS sequence"/>
</dbReference>
<evidence type="ECO:0000313" key="6">
    <source>
        <dbReference type="EMBL" id="CAE8691501.1"/>
    </source>
</evidence>
<evidence type="ECO:0008006" key="8">
    <source>
        <dbReference type="Google" id="ProtNLM"/>
    </source>
</evidence>
<reference evidence="6" key="1">
    <citation type="submission" date="2021-02" db="EMBL/GenBank/DDBJ databases">
        <authorList>
            <person name="Dougan E. K."/>
            <person name="Rhodes N."/>
            <person name="Thang M."/>
            <person name="Chan C."/>
        </authorList>
    </citation>
    <scope>NUCLEOTIDE SEQUENCE</scope>
</reference>
<dbReference type="EMBL" id="CAJNNW010027453">
    <property type="protein sequence ID" value="CAE8691501.1"/>
    <property type="molecule type" value="Genomic_DNA"/>
</dbReference>
<feature type="transmembrane region" description="Helical" evidence="5">
    <location>
        <begin position="194"/>
        <end position="217"/>
    </location>
</feature>
<evidence type="ECO:0000256" key="4">
    <source>
        <dbReference type="ARBA" id="ARBA00023136"/>
    </source>
</evidence>
<proteinExistence type="predicted"/>
<comment type="caution">
    <text evidence="6">The sequence shown here is derived from an EMBL/GenBank/DDBJ whole genome shotgun (WGS) entry which is preliminary data.</text>
</comment>
<organism evidence="6 7">
    <name type="scientific">Polarella glacialis</name>
    <name type="common">Dinoflagellate</name>
    <dbReference type="NCBI Taxonomy" id="89957"/>
    <lineage>
        <taxon>Eukaryota</taxon>
        <taxon>Sar</taxon>
        <taxon>Alveolata</taxon>
        <taxon>Dinophyceae</taxon>
        <taxon>Suessiales</taxon>
        <taxon>Suessiaceae</taxon>
        <taxon>Polarella</taxon>
    </lineage>
</organism>
<comment type="subcellular location">
    <subcellularLocation>
        <location evidence="1">Membrane</location>
        <topology evidence="1">Multi-pass membrane protein</topology>
    </subcellularLocation>
</comment>
<keyword evidence="4 5" id="KW-0472">Membrane</keyword>
<keyword evidence="3 5" id="KW-1133">Transmembrane helix</keyword>
<dbReference type="GO" id="GO:0016020">
    <property type="term" value="C:membrane"/>
    <property type="evidence" value="ECO:0007669"/>
    <property type="project" value="UniProtKB-SubCell"/>
</dbReference>
<gene>
    <name evidence="6" type="ORF">PGLA2088_LOCUS27440</name>
</gene>